<sequence>MNPGGKEVTTVSALNSLPTSIDGSLFQASGFNRNVNEEEIDGTAVSAQPLDSDIDFDADTTELLAGLDIESLISESPNTVQRPNLSLPEDVKIVEKLISLKFQEPLRENQTVYNHFIQYLLDNNEKLQEFCATQYFHLLEMFNETVKDSKTQKAQTAFFKAFQSHLTSGVYKS</sequence>
<keyword evidence="2" id="KW-1185">Reference proteome</keyword>
<gene>
    <name evidence="1" type="ORF">MAR_035209</name>
</gene>
<name>A0ABY7END4_MYAAR</name>
<evidence type="ECO:0000313" key="2">
    <source>
        <dbReference type="Proteomes" id="UP001164746"/>
    </source>
</evidence>
<accession>A0ABY7END4</accession>
<proteinExistence type="predicted"/>
<dbReference type="Proteomes" id="UP001164746">
    <property type="component" value="Chromosome 7"/>
</dbReference>
<evidence type="ECO:0000313" key="1">
    <source>
        <dbReference type="EMBL" id="WAR10133.1"/>
    </source>
</evidence>
<reference evidence="1" key="1">
    <citation type="submission" date="2022-11" db="EMBL/GenBank/DDBJ databases">
        <title>Centuries of genome instability and evolution in soft-shell clam transmissible cancer (bioRxiv).</title>
        <authorList>
            <person name="Hart S.F.M."/>
            <person name="Yonemitsu M.A."/>
            <person name="Giersch R.M."/>
            <person name="Beal B.F."/>
            <person name="Arriagada G."/>
            <person name="Davis B.W."/>
            <person name="Ostrander E.A."/>
            <person name="Goff S.P."/>
            <person name="Metzger M.J."/>
        </authorList>
    </citation>
    <scope>NUCLEOTIDE SEQUENCE</scope>
    <source>
        <strain evidence="1">MELC-2E11</strain>
        <tissue evidence="1">Siphon/mantle</tissue>
    </source>
</reference>
<dbReference type="EMBL" id="CP111018">
    <property type="protein sequence ID" value="WAR10133.1"/>
    <property type="molecule type" value="Genomic_DNA"/>
</dbReference>
<protein>
    <submittedName>
        <fullName evidence="1">Uncharacterized protein</fullName>
    </submittedName>
</protein>
<organism evidence="1 2">
    <name type="scientific">Mya arenaria</name>
    <name type="common">Soft-shell clam</name>
    <dbReference type="NCBI Taxonomy" id="6604"/>
    <lineage>
        <taxon>Eukaryota</taxon>
        <taxon>Metazoa</taxon>
        <taxon>Spiralia</taxon>
        <taxon>Lophotrochozoa</taxon>
        <taxon>Mollusca</taxon>
        <taxon>Bivalvia</taxon>
        <taxon>Autobranchia</taxon>
        <taxon>Heteroconchia</taxon>
        <taxon>Euheterodonta</taxon>
        <taxon>Imparidentia</taxon>
        <taxon>Neoheterodontei</taxon>
        <taxon>Myida</taxon>
        <taxon>Myoidea</taxon>
        <taxon>Myidae</taxon>
        <taxon>Mya</taxon>
    </lineage>
</organism>